<organism evidence="1 2">
    <name type="scientific">Shewanella benthica</name>
    <dbReference type="NCBI Taxonomy" id="43661"/>
    <lineage>
        <taxon>Bacteria</taxon>
        <taxon>Pseudomonadati</taxon>
        <taxon>Pseudomonadota</taxon>
        <taxon>Gammaproteobacteria</taxon>
        <taxon>Alteromonadales</taxon>
        <taxon>Shewanellaceae</taxon>
        <taxon>Shewanella</taxon>
    </lineage>
</organism>
<dbReference type="Proteomes" id="UP000250123">
    <property type="component" value="Chromosome SHEWBE"/>
</dbReference>
<name>A0A330LWY2_9GAMM</name>
<evidence type="ECO:0000313" key="1">
    <source>
        <dbReference type="EMBL" id="SQH74375.1"/>
    </source>
</evidence>
<sequence length="97" mass="10719">MTVRLIYAEKIVSATEVRKGVNQYFIDEPVAVLSNNKPTGYMVGAALFERMILLIEKQSEGANSSFRPATARLQAMAFVSEKSLLNATDDELGEFSE</sequence>
<dbReference type="NCBIfam" id="NF007300">
    <property type="entry name" value="PRK09778.1"/>
    <property type="match status" value="1"/>
</dbReference>
<dbReference type="EMBL" id="LS483452">
    <property type="protein sequence ID" value="SQH74375.1"/>
    <property type="molecule type" value="Genomic_DNA"/>
</dbReference>
<accession>A0A330LWY2</accession>
<dbReference type="RefSeq" id="WP_112351148.1">
    <property type="nucleotide sequence ID" value="NZ_LS483452.1"/>
</dbReference>
<protein>
    <submittedName>
        <fullName evidence="1">Putative antitoxin of the YafO-YafN toxin-antitoxin system</fullName>
    </submittedName>
</protein>
<dbReference type="KEGG" id="sbk:SHEWBE_0386"/>
<evidence type="ECO:0000313" key="2">
    <source>
        <dbReference type="Proteomes" id="UP000250123"/>
    </source>
</evidence>
<proteinExistence type="predicted"/>
<gene>
    <name evidence="1" type="primary">yafN</name>
    <name evidence="1" type="ORF">SHEWBE_0386</name>
</gene>
<dbReference type="OrthoDB" id="5297687at2"/>
<dbReference type="AlphaFoldDB" id="A0A330LWY2"/>
<reference evidence="2" key="1">
    <citation type="submission" date="2018-06" db="EMBL/GenBank/DDBJ databases">
        <authorList>
            <person name="Cea G.-C."/>
            <person name="William W."/>
        </authorList>
    </citation>
    <scope>NUCLEOTIDE SEQUENCE [LARGE SCALE GENOMIC DNA]</scope>
    <source>
        <strain evidence="2">DB21MT-2</strain>
    </source>
</reference>